<feature type="compositionally biased region" description="Acidic residues" evidence="1">
    <location>
        <begin position="281"/>
        <end position="290"/>
    </location>
</feature>
<feature type="compositionally biased region" description="Polar residues" evidence="1">
    <location>
        <begin position="337"/>
        <end position="348"/>
    </location>
</feature>
<gene>
    <name evidence="2" type="ORF">VP01_1935g1</name>
</gene>
<organism evidence="2 3">
    <name type="scientific">Puccinia sorghi</name>
    <dbReference type="NCBI Taxonomy" id="27349"/>
    <lineage>
        <taxon>Eukaryota</taxon>
        <taxon>Fungi</taxon>
        <taxon>Dikarya</taxon>
        <taxon>Basidiomycota</taxon>
        <taxon>Pucciniomycotina</taxon>
        <taxon>Pucciniomycetes</taxon>
        <taxon>Pucciniales</taxon>
        <taxon>Pucciniaceae</taxon>
        <taxon>Puccinia</taxon>
    </lineage>
</organism>
<feature type="compositionally biased region" description="Basic and acidic residues" evidence="1">
    <location>
        <begin position="1"/>
        <end position="12"/>
    </location>
</feature>
<accession>A0A0L6VCB1</accession>
<evidence type="ECO:0000313" key="3">
    <source>
        <dbReference type="Proteomes" id="UP000037035"/>
    </source>
</evidence>
<protein>
    <submittedName>
        <fullName evidence="2">Uncharacterized protein</fullName>
    </submittedName>
</protein>
<dbReference type="EMBL" id="LAVV01006765">
    <property type="protein sequence ID" value="KNZ58406.1"/>
    <property type="molecule type" value="Genomic_DNA"/>
</dbReference>
<name>A0A0L6VCB1_9BASI</name>
<dbReference type="OrthoDB" id="10680733at2759"/>
<keyword evidence="3" id="KW-1185">Reference proteome</keyword>
<feature type="compositionally biased region" description="Basic residues" evidence="1">
    <location>
        <begin position="63"/>
        <end position="80"/>
    </location>
</feature>
<feature type="region of interest" description="Disordered" evidence="1">
    <location>
        <begin position="1"/>
        <end position="137"/>
    </location>
</feature>
<sequence length="348" mass="39269">MDRPSVSSDDRCGTSSTQEHFKQRTYGEEEDRRELEQPPELPQLFKEWIPSPEELSRHSAIFHQRHPPPTRHHPQGRRRWSAFLSQPTPSTPPTHHHHEPPPPDYFSLHPPDSAPTIPSPSSSETPSPIRSTSSPHSLTHLRRRFSSIHSFSLLNPSLAPNPSRPPHSSGALQTPRTSTVQDGHHQRSRPQSLIHPPKSTQKKAHHSLRNRLGSFFHLFTHPHHHYHPSPTTPNPNNPTPVPTYNKTLNRHSNHLGPRSSVLFNIPNCLSRTSSNPYNIPEEAESEEEGSEASREANRRRALADLERGGQRHAPIPSPPPPSPPRPRLPPARHHSLQTLSSPLQGLYV</sequence>
<reference evidence="2 3" key="1">
    <citation type="submission" date="2015-08" db="EMBL/GenBank/DDBJ databases">
        <title>Next Generation Sequencing and Analysis of the Genome of Puccinia sorghi L Schw, the Causal Agent of Maize Common Rust.</title>
        <authorList>
            <person name="Rochi L."/>
            <person name="Burguener G."/>
            <person name="Darino M."/>
            <person name="Turjanski A."/>
            <person name="Kreff E."/>
            <person name="Dieguez M.J."/>
            <person name="Sacco F."/>
        </authorList>
    </citation>
    <scope>NUCLEOTIDE SEQUENCE [LARGE SCALE GENOMIC DNA]</scope>
    <source>
        <strain evidence="2 3">RO10H11247</strain>
    </source>
</reference>
<proteinExistence type="predicted"/>
<feature type="compositionally biased region" description="Polar residues" evidence="1">
    <location>
        <begin position="170"/>
        <end position="181"/>
    </location>
</feature>
<dbReference type="VEuPathDB" id="FungiDB:VP01_1935g1"/>
<feature type="compositionally biased region" description="Polar residues" evidence="1">
    <location>
        <begin position="267"/>
        <end position="277"/>
    </location>
</feature>
<feature type="compositionally biased region" description="Pro residues" evidence="1">
    <location>
        <begin position="315"/>
        <end position="329"/>
    </location>
</feature>
<evidence type="ECO:0000313" key="2">
    <source>
        <dbReference type="EMBL" id="KNZ58406.1"/>
    </source>
</evidence>
<feature type="region of interest" description="Disordered" evidence="1">
    <location>
        <begin position="220"/>
        <end position="348"/>
    </location>
</feature>
<feature type="region of interest" description="Disordered" evidence="1">
    <location>
        <begin position="156"/>
        <end position="206"/>
    </location>
</feature>
<feature type="compositionally biased region" description="Low complexity" evidence="1">
    <location>
        <begin position="110"/>
        <end position="137"/>
    </location>
</feature>
<evidence type="ECO:0000256" key="1">
    <source>
        <dbReference type="SAM" id="MobiDB-lite"/>
    </source>
</evidence>
<feature type="compositionally biased region" description="Pro residues" evidence="1">
    <location>
        <begin position="230"/>
        <end position="241"/>
    </location>
</feature>
<comment type="caution">
    <text evidence="2">The sequence shown here is derived from an EMBL/GenBank/DDBJ whole genome shotgun (WGS) entry which is preliminary data.</text>
</comment>
<dbReference type="Proteomes" id="UP000037035">
    <property type="component" value="Unassembled WGS sequence"/>
</dbReference>
<feature type="compositionally biased region" description="Basic and acidic residues" evidence="1">
    <location>
        <begin position="291"/>
        <end position="309"/>
    </location>
</feature>
<dbReference type="AlphaFoldDB" id="A0A0L6VCB1"/>
<feature type="compositionally biased region" description="Basic and acidic residues" evidence="1">
    <location>
        <begin position="19"/>
        <end position="36"/>
    </location>
</feature>